<evidence type="ECO:0000313" key="1">
    <source>
        <dbReference type="EMBL" id="KJJ84739.1"/>
    </source>
</evidence>
<comment type="caution">
    <text evidence="1">The sequence shown here is derived from an EMBL/GenBank/DDBJ whole genome shotgun (WGS) entry which is preliminary data.</text>
</comment>
<dbReference type="EMBL" id="JYNY01000276">
    <property type="protein sequence ID" value="KJJ84739.1"/>
    <property type="molecule type" value="Genomic_DNA"/>
</dbReference>
<keyword evidence="2" id="KW-1185">Reference proteome</keyword>
<gene>
    <name evidence="1" type="ORF">OMAG_001395</name>
</gene>
<proteinExistence type="predicted"/>
<sequence length="377" mass="43300">MATVIGSLCFAVNAHTWEKGHVQIEPSFKTEEMWDSNVFYEPSNEKDDFITLLTPGLKGAFAFGAEGKHKITANYLCELGIFAQYDDENYGNHDFKAGVDLDFDTYTLNVNNKFDFTSSRAGTEFESRTLRKEDRLDTVFGVHCNKFDFDFGHEFFIVDYLSDTLKSINRYENSVWTTGYVEVMPKTKALAEFTYQNIVYPDTDQRDGDAYKTMLGLQGDLTAKLTGIIKGGYKVKTYRESTREDFSNAVAYVALLYSMTDNLGLNLSYNREPFESIYDNNNYYTGDHFTAALNYIFAKNWKAILDTMYFHNAYPAIATGESKKRTDNEWALGGRLEYAWKEWLVSGVGYHFHQRLSTISSREYDQHVINGDIKVKF</sequence>
<protein>
    <submittedName>
        <fullName evidence="1">Uncharacterized protein</fullName>
    </submittedName>
</protein>
<reference evidence="1 2" key="1">
    <citation type="submission" date="2015-02" db="EMBL/GenBank/DDBJ databases">
        <title>Single-cell genomics of uncultivated deep-branching MTB reveals a conserved set of magnetosome genes.</title>
        <authorList>
            <person name="Kolinko S."/>
            <person name="Richter M."/>
            <person name="Glockner F.O."/>
            <person name="Brachmann A."/>
            <person name="Schuler D."/>
        </authorList>
    </citation>
    <scope>NUCLEOTIDE SEQUENCE [LARGE SCALE GENOMIC DNA]</scope>
    <source>
        <strain evidence="1">SKK-01</strain>
    </source>
</reference>
<accession>A0A0F0CRX8</accession>
<dbReference type="Proteomes" id="UP000033428">
    <property type="component" value="Unassembled WGS sequence"/>
</dbReference>
<dbReference type="InterPro" id="IPR018759">
    <property type="entry name" value="BBP2_2"/>
</dbReference>
<dbReference type="Pfam" id="PF10082">
    <property type="entry name" value="BBP2_2"/>
    <property type="match status" value="1"/>
</dbReference>
<name>A0A0F0CRX8_9BACT</name>
<evidence type="ECO:0000313" key="2">
    <source>
        <dbReference type="Proteomes" id="UP000033428"/>
    </source>
</evidence>
<dbReference type="AlphaFoldDB" id="A0A0F0CRX8"/>
<organism evidence="1 2">
    <name type="scientific">Candidatus Omnitrophus magneticus</name>
    <dbReference type="NCBI Taxonomy" id="1609969"/>
    <lineage>
        <taxon>Bacteria</taxon>
        <taxon>Pseudomonadati</taxon>
        <taxon>Candidatus Omnitrophota</taxon>
        <taxon>Candidatus Omnitrophus</taxon>
    </lineage>
</organism>